<dbReference type="AlphaFoldDB" id="A0AA39HJN6"/>
<gene>
    <name evidence="1" type="ORF">QR680_018272</name>
</gene>
<organism evidence="1 2">
    <name type="scientific">Steinernema hermaphroditum</name>
    <dbReference type="NCBI Taxonomy" id="289476"/>
    <lineage>
        <taxon>Eukaryota</taxon>
        <taxon>Metazoa</taxon>
        <taxon>Ecdysozoa</taxon>
        <taxon>Nematoda</taxon>
        <taxon>Chromadorea</taxon>
        <taxon>Rhabditida</taxon>
        <taxon>Tylenchina</taxon>
        <taxon>Panagrolaimomorpha</taxon>
        <taxon>Strongyloidoidea</taxon>
        <taxon>Steinernematidae</taxon>
        <taxon>Steinernema</taxon>
    </lineage>
</organism>
<evidence type="ECO:0000313" key="1">
    <source>
        <dbReference type="EMBL" id="KAK0405939.1"/>
    </source>
</evidence>
<proteinExistence type="predicted"/>
<dbReference type="EMBL" id="JAUCMV010000004">
    <property type="protein sequence ID" value="KAK0405939.1"/>
    <property type="molecule type" value="Genomic_DNA"/>
</dbReference>
<accession>A0AA39HJN6</accession>
<comment type="caution">
    <text evidence="1">The sequence shown here is derived from an EMBL/GenBank/DDBJ whole genome shotgun (WGS) entry which is preliminary data.</text>
</comment>
<name>A0AA39HJN6_9BILA</name>
<sequence length="92" mass="10559">MKTKRRFGMLFDLRLHPASGKLPLVIFFCALLLSLLQDHSGWVTFSTQGFISPCLDDHYRFLDNFFFEKSSGDCGPYYSFDLSTFGSNLTPF</sequence>
<keyword evidence="2" id="KW-1185">Reference proteome</keyword>
<evidence type="ECO:0000313" key="2">
    <source>
        <dbReference type="Proteomes" id="UP001175271"/>
    </source>
</evidence>
<protein>
    <submittedName>
        <fullName evidence="1">Uncharacterized protein</fullName>
    </submittedName>
</protein>
<dbReference type="Proteomes" id="UP001175271">
    <property type="component" value="Unassembled WGS sequence"/>
</dbReference>
<reference evidence="1" key="1">
    <citation type="submission" date="2023-06" db="EMBL/GenBank/DDBJ databases">
        <title>Genomic analysis of the entomopathogenic nematode Steinernema hermaphroditum.</title>
        <authorList>
            <person name="Schwarz E.M."/>
            <person name="Heppert J.K."/>
            <person name="Baniya A."/>
            <person name="Schwartz H.T."/>
            <person name="Tan C.-H."/>
            <person name="Antoshechkin I."/>
            <person name="Sternberg P.W."/>
            <person name="Goodrich-Blair H."/>
            <person name="Dillman A.R."/>
        </authorList>
    </citation>
    <scope>NUCLEOTIDE SEQUENCE</scope>
    <source>
        <strain evidence="1">PS9179</strain>
        <tissue evidence="1">Whole animal</tissue>
    </source>
</reference>